<keyword evidence="2" id="KW-1185">Reference proteome</keyword>
<evidence type="ECO:0000313" key="1">
    <source>
        <dbReference type="EMBL" id="MBD0780102.1"/>
    </source>
</evidence>
<proteinExistence type="predicted"/>
<gene>
    <name evidence="1" type="ORF">HPE56_20070</name>
</gene>
<name>A0ABR7V5M6_9FLAO</name>
<dbReference type="EMBL" id="JABTCF010000021">
    <property type="protein sequence ID" value="MBD0780102.1"/>
    <property type="molecule type" value="Genomic_DNA"/>
</dbReference>
<protein>
    <submittedName>
        <fullName evidence="1">Uncharacterized protein</fullName>
    </submittedName>
</protein>
<organism evidence="1 2">
    <name type="scientific">Maribacter aquimaris</name>
    <dbReference type="NCBI Taxonomy" id="2737171"/>
    <lineage>
        <taxon>Bacteria</taxon>
        <taxon>Pseudomonadati</taxon>
        <taxon>Bacteroidota</taxon>
        <taxon>Flavobacteriia</taxon>
        <taxon>Flavobacteriales</taxon>
        <taxon>Flavobacteriaceae</taxon>
        <taxon>Maribacter</taxon>
    </lineage>
</organism>
<dbReference type="RefSeq" id="WP_188245530.1">
    <property type="nucleotide sequence ID" value="NZ_JABTCF010000021.1"/>
</dbReference>
<dbReference type="Proteomes" id="UP001166021">
    <property type="component" value="Unassembled WGS sequence"/>
</dbReference>
<sequence length="159" mass="18795">MNIEDFFYKSTYLDMFVLKPLWIARGNWDLSWDSETKRYIVEEDSFGQEINDLISEIENTKPPKKYHDNEDILAEYVNQNLNWDIKKIKNRWEGAEYKSILEQGGFGDIDEKNLVSAATARIHTAIKFGQKHFDEMENGHMIILSNILSIILYHRFTQN</sequence>
<comment type="caution">
    <text evidence="1">The sequence shown here is derived from an EMBL/GenBank/DDBJ whole genome shotgun (WGS) entry which is preliminary data.</text>
</comment>
<reference evidence="1" key="1">
    <citation type="submission" date="2020-05" db="EMBL/GenBank/DDBJ databases">
        <title>The draft genome sequence of Maribacter sp. ANRC-HE7.</title>
        <authorList>
            <person name="Mu L."/>
        </authorList>
    </citation>
    <scope>NUCLEOTIDE SEQUENCE</scope>
    <source>
        <strain evidence="1">ANRC-HE7</strain>
    </source>
</reference>
<accession>A0ABR7V5M6</accession>
<evidence type="ECO:0000313" key="2">
    <source>
        <dbReference type="Proteomes" id="UP001166021"/>
    </source>
</evidence>